<feature type="compositionally biased region" description="Basic and acidic residues" evidence="1">
    <location>
        <begin position="509"/>
        <end position="518"/>
    </location>
</feature>
<feature type="compositionally biased region" description="Basic residues" evidence="1">
    <location>
        <begin position="31"/>
        <end position="40"/>
    </location>
</feature>
<protein>
    <submittedName>
        <fullName evidence="2">Uncharacterized protein</fullName>
    </submittedName>
</protein>
<evidence type="ECO:0000256" key="1">
    <source>
        <dbReference type="SAM" id="MobiDB-lite"/>
    </source>
</evidence>
<gene>
    <name evidence="2" type="ORF">PIIN_01946</name>
</gene>
<keyword evidence="3" id="KW-1185">Reference proteome</keyword>
<accession>G4T9V3</accession>
<dbReference type="AlphaFoldDB" id="G4T9V3"/>
<feature type="compositionally biased region" description="Polar residues" evidence="1">
    <location>
        <begin position="451"/>
        <end position="464"/>
    </location>
</feature>
<sequence>MPPATATSAVPLTFGAPHPNGPTNSGTHAHVPSRPHHRHGHSADYQDPRVAQKAQHAHTRSSVQVLSKPLPSRPEQEREYISAPYQPTEAQRYKQQSLAKLTEREHRPSPASVSAGQKSSSLGRSATTDGRPSSASHPRRKPVTSQMNEGDVQQHFQWTPGSEPQVIQTPTTDDPSGSSRSRFRQTAIYRDAPSQHQPETWSKATGQQRLDSRASSSKTVVQGHQYSKSGGAADHFVISSASLGRHHSASASVPSTTLPGSARTVQGVFPETPTASNPYPNQRYASNATTPQAVAFPVAVTPSKHQRHASTSSQDWSAERQRKLSHHRNASASTQDISPSSASTGSSHCDTWNSHTSQPDPPQQQQLPRRGRGMSDAPNPSTYYLGSAMSRPSQTSVVKLGGEEERGRKKDKDDSFMGRVRARSNSLTKSLSKAIQYPVYLVKGKKENRKSNVNLGQGGSTMLTGSDAGHSAHSQPYTPSTSTTSTHASPVSHRSRSHSVQARPKKLLSRREQEMRDEYHASPMTKAKNVVLNDWDGIDMPRRIDSVYAQAVKVAVVQTQYREGDTTPVYRARAPQVVPFMTEQPYPRRR</sequence>
<feature type="compositionally biased region" description="Polar residues" evidence="1">
    <location>
        <begin position="249"/>
        <end position="259"/>
    </location>
</feature>
<feature type="compositionally biased region" description="Polar residues" evidence="1">
    <location>
        <begin position="378"/>
        <end position="397"/>
    </location>
</feature>
<dbReference type="HOGENOM" id="CLU_462397_0_0_1"/>
<feature type="region of interest" description="Disordered" evidence="1">
    <location>
        <begin position="450"/>
        <end position="518"/>
    </location>
</feature>
<feature type="compositionally biased region" description="Polar residues" evidence="1">
    <location>
        <begin position="1"/>
        <end position="10"/>
    </location>
</feature>
<name>G4T9V3_SERID</name>
<feature type="compositionally biased region" description="Basic and acidic residues" evidence="1">
    <location>
        <begin position="401"/>
        <end position="416"/>
    </location>
</feature>
<feature type="compositionally biased region" description="Polar residues" evidence="1">
    <location>
        <begin position="330"/>
        <end position="357"/>
    </location>
</feature>
<feature type="compositionally biased region" description="Polar residues" evidence="1">
    <location>
        <begin position="154"/>
        <end position="180"/>
    </location>
</feature>
<evidence type="ECO:0000313" key="3">
    <source>
        <dbReference type="Proteomes" id="UP000007148"/>
    </source>
</evidence>
<evidence type="ECO:0000313" key="2">
    <source>
        <dbReference type="EMBL" id="CCA68079.1"/>
    </source>
</evidence>
<organism evidence="2 3">
    <name type="scientific">Serendipita indica (strain DSM 11827)</name>
    <name type="common">Root endophyte fungus</name>
    <name type="synonym">Piriformospora indica</name>
    <dbReference type="NCBI Taxonomy" id="1109443"/>
    <lineage>
        <taxon>Eukaryota</taxon>
        <taxon>Fungi</taxon>
        <taxon>Dikarya</taxon>
        <taxon>Basidiomycota</taxon>
        <taxon>Agaricomycotina</taxon>
        <taxon>Agaricomycetes</taxon>
        <taxon>Sebacinales</taxon>
        <taxon>Serendipitaceae</taxon>
        <taxon>Serendipita</taxon>
    </lineage>
</organism>
<feature type="compositionally biased region" description="Polar residues" evidence="1">
    <location>
        <begin position="111"/>
        <end position="136"/>
    </location>
</feature>
<dbReference type="InParanoid" id="G4T9V3"/>
<dbReference type="EMBL" id="CAFZ01000025">
    <property type="protein sequence ID" value="CCA68079.1"/>
    <property type="molecule type" value="Genomic_DNA"/>
</dbReference>
<feature type="region of interest" description="Disordered" evidence="1">
    <location>
        <begin position="1"/>
        <end position="232"/>
    </location>
</feature>
<dbReference type="Proteomes" id="UP000007148">
    <property type="component" value="Unassembled WGS sequence"/>
</dbReference>
<comment type="caution">
    <text evidence="2">The sequence shown here is derived from an EMBL/GenBank/DDBJ whole genome shotgun (WGS) entry which is preliminary data.</text>
</comment>
<feature type="compositionally biased region" description="Low complexity" evidence="1">
    <location>
        <begin position="473"/>
        <end position="492"/>
    </location>
</feature>
<dbReference type="OrthoDB" id="3170693at2759"/>
<reference evidence="2 3" key="1">
    <citation type="journal article" date="2011" name="PLoS Pathog.">
        <title>Endophytic Life Strategies Decoded by Genome and Transcriptome Analyses of the Mutualistic Root Symbiont Piriformospora indica.</title>
        <authorList>
            <person name="Zuccaro A."/>
            <person name="Lahrmann U."/>
            <person name="Guldener U."/>
            <person name="Langen G."/>
            <person name="Pfiffi S."/>
            <person name="Biedenkopf D."/>
            <person name="Wong P."/>
            <person name="Samans B."/>
            <person name="Grimm C."/>
            <person name="Basiewicz M."/>
            <person name="Murat C."/>
            <person name="Martin F."/>
            <person name="Kogel K.H."/>
        </authorList>
    </citation>
    <scope>NUCLEOTIDE SEQUENCE [LARGE SCALE GENOMIC DNA]</scope>
    <source>
        <strain evidence="2 3">DSM 11827</strain>
    </source>
</reference>
<feature type="compositionally biased region" description="Basic residues" evidence="1">
    <location>
        <begin position="493"/>
        <end position="508"/>
    </location>
</feature>
<feature type="region of interest" description="Disordered" evidence="1">
    <location>
        <begin position="244"/>
        <end position="430"/>
    </location>
</feature>
<proteinExistence type="predicted"/>
<feature type="compositionally biased region" description="Polar residues" evidence="1">
    <location>
        <begin position="273"/>
        <end position="292"/>
    </location>
</feature>
<feature type="compositionally biased region" description="Polar residues" evidence="1">
    <location>
        <begin position="194"/>
        <end position="228"/>
    </location>
</feature>